<dbReference type="PANTHER" id="PTHR37984:SF5">
    <property type="entry name" value="PROTEIN NYNRIN-LIKE"/>
    <property type="match status" value="1"/>
</dbReference>
<dbReference type="Proteomes" id="UP000035680">
    <property type="component" value="Unassembled WGS sequence"/>
</dbReference>
<evidence type="ECO:0000313" key="3">
    <source>
        <dbReference type="Proteomes" id="UP000035680"/>
    </source>
</evidence>
<dbReference type="EC" id="2.7.7.49" evidence="1"/>
<reference evidence="4" key="2">
    <citation type="submission" date="2015-08" db="UniProtKB">
        <authorList>
            <consortium name="WormBaseParasite"/>
        </authorList>
    </citation>
    <scope>IDENTIFICATION</scope>
</reference>
<organism evidence="3 4">
    <name type="scientific">Strongyloides venezuelensis</name>
    <name type="common">Threadworm</name>
    <dbReference type="NCBI Taxonomy" id="75913"/>
    <lineage>
        <taxon>Eukaryota</taxon>
        <taxon>Metazoa</taxon>
        <taxon>Ecdysozoa</taxon>
        <taxon>Nematoda</taxon>
        <taxon>Chromadorea</taxon>
        <taxon>Rhabditida</taxon>
        <taxon>Tylenchina</taxon>
        <taxon>Panagrolaimomorpha</taxon>
        <taxon>Strongyloidoidea</taxon>
        <taxon>Strongyloididae</taxon>
        <taxon>Strongyloides</taxon>
    </lineage>
</organism>
<evidence type="ECO:0000256" key="1">
    <source>
        <dbReference type="ARBA" id="ARBA00012493"/>
    </source>
</evidence>
<dbReference type="GO" id="GO:0015074">
    <property type="term" value="P:DNA integration"/>
    <property type="evidence" value="ECO:0007669"/>
    <property type="project" value="InterPro"/>
</dbReference>
<dbReference type="InterPro" id="IPR036397">
    <property type="entry name" value="RNaseH_sf"/>
</dbReference>
<accession>A0A0K0FHF5</accession>
<dbReference type="InterPro" id="IPR041588">
    <property type="entry name" value="Integrase_H2C2"/>
</dbReference>
<evidence type="ECO:0000313" key="4">
    <source>
        <dbReference type="WBParaSite" id="SVE_0831800.1"/>
    </source>
</evidence>
<dbReference type="GO" id="GO:0003676">
    <property type="term" value="F:nucleic acid binding"/>
    <property type="evidence" value="ECO:0007669"/>
    <property type="project" value="InterPro"/>
</dbReference>
<dbReference type="AlphaFoldDB" id="A0A0K0FHF5"/>
<dbReference type="InterPro" id="IPR001584">
    <property type="entry name" value="Integrase_cat-core"/>
</dbReference>
<dbReference type="PANTHER" id="PTHR37984">
    <property type="entry name" value="PROTEIN CBG26694"/>
    <property type="match status" value="1"/>
</dbReference>
<dbReference type="GO" id="GO:0003964">
    <property type="term" value="F:RNA-directed DNA polymerase activity"/>
    <property type="evidence" value="ECO:0007669"/>
    <property type="project" value="UniProtKB-EC"/>
</dbReference>
<dbReference type="SUPFAM" id="SSF53098">
    <property type="entry name" value="Ribonuclease H-like"/>
    <property type="match status" value="1"/>
</dbReference>
<dbReference type="Gene3D" id="1.10.340.70">
    <property type="match status" value="1"/>
</dbReference>
<name>A0A0K0FHF5_STRVS</name>
<sequence length="375" mass="43224">MPIMEKLEKDVNVQKIVLDDKNVESLEMEKNEPTEDEKLKLFQQFHDNLGHGSIERIYHVIKIRKNWKTLRKDLKSYLTRCQTCLKRNQTYKTCDVEKSVYASRPWEVVNIDVLGPLQVDEYGIKHIVGIIDLNTKYLILESVPNCTTNEILGALERSLFFKYGAPERIRTDNAPYLKADVMKTITKEYGSVMDYGTPYLHTSSTHIERAFRTIENQLSKEANGSYTGWSKLVPQVAFHYNCMTHGTIKESPFKMMHGFNPLFKYDFEKNKDKILNVLTAEAIHEETRGESVEPRDDILFEIGTPVLIKDQLAKDKFAMKYIPGYVITGCKGKSFFIKKAHLRGKPKLVHRDNIKVDTSIHKEDEKVKVGGVNSV</sequence>
<proteinExistence type="predicted"/>
<keyword evidence="3" id="KW-1185">Reference proteome</keyword>
<dbReference type="Pfam" id="PF17921">
    <property type="entry name" value="Integrase_H2C2"/>
    <property type="match status" value="1"/>
</dbReference>
<dbReference type="InterPro" id="IPR050951">
    <property type="entry name" value="Retrovirus_Pol_polyprotein"/>
</dbReference>
<dbReference type="PROSITE" id="PS50994">
    <property type="entry name" value="INTEGRASE"/>
    <property type="match status" value="1"/>
</dbReference>
<protein>
    <recommendedName>
        <fullName evidence="1">RNA-directed DNA polymerase</fullName>
        <ecNumber evidence="1">2.7.7.49</ecNumber>
    </recommendedName>
</protein>
<dbReference type="STRING" id="75913.A0A0K0FHF5"/>
<feature type="domain" description="Integrase catalytic" evidence="2">
    <location>
        <begin position="101"/>
        <end position="260"/>
    </location>
</feature>
<reference evidence="3" key="1">
    <citation type="submission" date="2014-07" db="EMBL/GenBank/DDBJ databases">
        <authorList>
            <person name="Martin A.A"/>
            <person name="De Silva N."/>
        </authorList>
    </citation>
    <scope>NUCLEOTIDE SEQUENCE</scope>
</reference>
<evidence type="ECO:0000259" key="2">
    <source>
        <dbReference type="PROSITE" id="PS50994"/>
    </source>
</evidence>
<dbReference type="InterPro" id="IPR012337">
    <property type="entry name" value="RNaseH-like_sf"/>
</dbReference>
<dbReference type="Gene3D" id="3.30.420.10">
    <property type="entry name" value="Ribonuclease H-like superfamily/Ribonuclease H"/>
    <property type="match status" value="1"/>
</dbReference>
<dbReference type="WBParaSite" id="SVE_0831800.1">
    <property type="protein sequence ID" value="SVE_0831800.1"/>
    <property type="gene ID" value="SVE_0831800"/>
</dbReference>